<feature type="transmembrane region" description="Helical" evidence="6">
    <location>
        <begin position="273"/>
        <end position="292"/>
    </location>
</feature>
<evidence type="ECO:0000259" key="7">
    <source>
        <dbReference type="PROSITE" id="PS50850"/>
    </source>
</evidence>
<dbReference type="InterPro" id="IPR020846">
    <property type="entry name" value="MFS_dom"/>
</dbReference>
<feature type="transmembrane region" description="Helical" evidence="6">
    <location>
        <begin position="244"/>
        <end position="266"/>
    </location>
</feature>
<name>I0BKB6_9BACL</name>
<dbReference type="EMBL" id="CP003422">
    <property type="protein sequence ID" value="AFH62813.1"/>
    <property type="molecule type" value="Genomic_DNA"/>
</dbReference>
<keyword evidence="2" id="KW-0813">Transport</keyword>
<gene>
    <name evidence="8" type="ORF">B2K_19180</name>
</gene>
<dbReference type="OrthoDB" id="9816041at2"/>
<dbReference type="Gene3D" id="1.20.1720.10">
    <property type="entry name" value="Multidrug resistance protein D"/>
    <property type="match status" value="1"/>
</dbReference>
<feature type="transmembrane region" description="Helical" evidence="6">
    <location>
        <begin position="72"/>
        <end position="91"/>
    </location>
</feature>
<reference evidence="8 9" key="1">
    <citation type="submission" date="2013-06" db="EMBL/GenBank/DDBJ databases">
        <title>Complete genome sequence of Paenibacillus mucilaginosus K02.</title>
        <authorList>
            <person name="Xiao B."/>
            <person name="Sun L."/>
            <person name="Xiao L."/>
            <person name="Lian B."/>
        </authorList>
    </citation>
    <scope>NUCLEOTIDE SEQUENCE [LARGE SCALE GENOMIC DNA]</scope>
    <source>
        <strain evidence="8 9">K02</strain>
    </source>
</reference>
<feature type="transmembrane region" description="Helical" evidence="6">
    <location>
        <begin position="335"/>
        <end position="355"/>
    </location>
</feature>
<dbReference type="GO" id="GO:0022857">
    <property type="term" value="F:transmembrane transporter activity"/>
    <property type="evidence" value="ECO:0007669"/>
    <property type="project" value="InterPro"/>
</dbReference>
<feature type="transmembrane region" description="Helical" evidence="6">
    <location>
        <begin position="361"/>
        <end position="377"/>
    </location>
</feature>
<feature type="transmembrane region" description="Helical" evidence="6">
    <location>
        <begin position="298"/>
        <end position="323"/>
    </location>
</feature>
<sequence>MRKHYIVYLVSIAAFFGPFVQTFYTPLLPEVAELFRTSSTAVSMTISVYPIIFAFMQLIYGPLIDKYGRRKILLLGFLFYLLATLGVSLSYHIEMLIVFRILQAVGGSVGSVAALTVIGDLFEGNRRVRAMGIYQMLVALGPGLGPVFGGYVGERFGFHPLLWIMLAISTLYWLVIYISLPETGMNKVAGEQFALRQFSDVLAHRSGQSVILLGIMQYTVFYILIILLPSIATDAYRLSPTETGVLYLPVSICLIIGSIVCGPVQVYIEIRRMLIATAVLNGVSVLLLAMLSPVSLTWLVVCISFFGFSLGLSLPLQTALLSLELSRMRATATGVYNFFRYQGMTIGPVLGAYFYPFGYSSIFLVLFIIYALVIVVISSRVTSAQRACASAN</sequence>
<evidence type="ECO:0000313" key="9">
    <source>
        <dbReference type="Proteomes" id="UP000007392"/>
    </source>
</evidence>
<keyword evidence="3 6" id="KW-0812">Transmembrane</keyword>
<feature type="transmembrane region" description="Helical" evidence="6">
    <location>
        <begin position="97"/>
        <end position="118"/>
    </location>
</feature>
<feature type="transmembrane region" description="Helical" evidence="6">
    <location>
        <begin position="130"/>
        <end position="149"/>
    </location>
</feature>
<feature type="transmembrane region" description="Helical" evidence="6">
    <location>
        <begin position="7"/>
        <end position="28"/>
    </location>
</feature>
<dbReference type="KEGG" id="pmw:B2K_19180"/>
<evidence type="ECO:0000256" key="6">
    <source>
        <dbReference type="SAM" id="Phobius"/>
    </source>
</evidence>
<comment type="subcellular location">
    <subcellularLocation>
        <location evidence="1">Cell membrane</location>
        <topology evidence="1">Multi-pass membrane protein</topology>
    </subcellularLocation>
</comment>
<dbReference type="Proteomes" id="UP000007392">
    <property type="component" value="Chromosome"/>
</dbReference>
<dbReference type="PATRIC" id="fig|997761.3.peg.3766"/>
<keyword evidence="5 6" id="KW-0472">Membrane</keyword>
<evidence type="ECO:0000256" key="4">
    <source>
        <dbReference type="ARBA" id="ARBA00022989"/>
    </source>
</evidence>
<dbReference type="GO" id="GO:0005886">
    <property type="term" value="C:plasma membrane"/>
    <property type="evidence" value="ECO:0007669"/>
    <property type="project" value="UniProtKB-SubCell"/>
</dbReference>
<dbReference type="InterPro" id="IPR011701">
    <property type="entry name" value="MFS"/>
</dbReference>
<dbReference type="AlphaFoldDB" id="I0BKB6"/>
<proteinExistence type="predicted"/>
<feature type="transmembrane region" description="Helical" evidence="6">
    <location>
        <begin position="161"/>
        <end position="180"/>
    </location>
</feature>
<dbReference type="SUPFAM" id="SSF103473">
    <property type="entry name" value="MFS general substrate transporter"/>
    <property type="match status" value="1"/>
</dbReference>
<evidence type="ECO:0000256" key="2">
    <source>
        <dbReference type="ARBA" id="ARBA00022448"/>
    </source>
</evidence>
<evidence type="ECO:0000256" key="5">
    <source>
        <dbReference type="ARBA" id="ARBA00023136"/>
    </source>
</evidence>
<dbReference type="HOGENOM" id="CLU_001265_47_1_9"/>
<dbReference type="PANTHER" id="PTHR23502:SF35">
    <property type="entry name" value="MAJOR FACILITATOR SUPERFAMILY (MFS) PROFILE DOMAIN-CONTAINING PROTEIN"/>
    <property type="match status" value="1"/>
</dbReference>
<evidence type="ECO:0000313" key="8">
    <source>
        <dbReference type="EMBL" id="AFH62813.1"/>
    </source>
</evidence>
<dbReference type="RefSeq" id="WP_014651243.1">
    <property type="nucleotide sequence ID" value="NC_017672.3"/>
</dbReference>
<feature type="transmembrane region" description="Helical" evidence="6">
    <location>
        <begin position="40"/>
        <end position="60"/>
    </location>
</feature>
<dbReference type="Pfam" id="PF07690">
    <property type="entry name" value="MFS_1"/>
    <property type="match status" value="1"/>
</dbReference>
<dbReference type="PROSITE" id="PS50850">
    <property type="entry name" value="MFS"/>
    <property type="match status" value="1"/>
</dbReference>
<dbReference type="InterPro" id="IPR036259">
    <property type="entry name" value="MFS_trans_sf"/>
</dbReference>
<feature type="transmembrane region" description="Helical" evidence="6">
    <location>
        <begin position="210"/>
        <end position="232"/>
    </location>
</feature>
<dbReference type="PANTHER" id="PTHR23502">
    <property type="entry name" value="MAJOR FACILITATOR SUPERFAMILY"/>
    <property type="match status" value="1"/>
</dbReference>
<dbReference type="PRINTS" id="PR01036">
    <property type="entry name" value="TCRTETB"/>
</dbReference>
<accession>I0BKB6</accession>
<evidence type="ECO:0000256" key="3">
    <source>
        <dbReference type="ARBA" id="ARBA00022692"/>
    </source>
</evidence>
<evidence type="ECO:0000256" key="1">
    <source>
        <dbReference type="ARBA" id="ARBA00004651"/>
    </source>
</evidence>
<organism evidence="8 9">
    <name type="scientific">Paenibacillus mucilaginosus K02</name>
    <dbReference type="NCBI Taxonomy" id="997761"/>
    <lineage>
        <taxon>Bacteria</taxon>
        <taxon>Bacillati</taxon>
        <taxon>Bacillota</taxon>
        <taxon>Bacilli</taxon>
        <taxon>Bacillales</taxon>
        <taxon>Paenibacillaceae</taxon>
        <taxon>Paenibacillus</taxon>
    </lineage>
</organism>
<feature type="domain" description="Major facilitator superfamily (MFS) profile" evidence="7">
    <location>
        <begin position="6"/>
        <end position="385"/>
    </location>
</feature>
<keyword evidence="4 6" id="KW-1133">Transmembrane helix</keyword>
<protein>
    <recommendedName>
        <fullName evidence="7">Major facilitator superfamily (MFS) profile domain-containing protein</fullName>
    </recommendedName>
</protein>